<keyword evidence="1" id="KW-0472">Membrane</keyword>
<dbReference type="PANTHER" id="PTHR42826">
    <property type="entry name" value="DICARBOXYLATE TRANSPORTER 2.1, CHLOROPLASTIC"/>
    <property type="match status" value="1"/>
</dbReference>
<feature type="transmembrane region" description="Helical" evidence="1">
    <location>
        <begin position="136"/>
        <end position="155"/>
    </location>
</feature>
<feature type="transmembrane region" description="Helical" evidence="1">
    <location>
        <begin position="175"/>
        <end position="195"/>
    </location>
</feature>
<dbReference type="EMBL" id="JACHIV010000001">
    <property type="protein sequence ID" value="MBB5068746.1"/>
    <property type="molecule type" value="Genomic_DNA"/>
</dbReference>
<evidence type="ECO:0000313" key="3">
    <source>
        <dbReference type="EMBL" id="MBB5068746.1"/>
    </source>
</evidence>
<protein>
    <submittedName>
        <fullName evidence="3">Di/tricarboxylate transporter</fullName>
    </submittedName>
</protein>
<comment type="caution">
    <text evidence="3">The sequence shown here is derived from an EMBL/GenBank/DDBJ whole genome shotgun (WGS) entry which is preliminary data.</text>
</comment>
<accession>A0A840N989</accession>
<gene>
    <name evidence="3" type="ORF">BJ969_001834</name>
</gene>
<reference evidence="3 4" key="1">
    <citation type="submission" date="2020-08" db="EMBL/GenBank/DDBJ databases">
        <title>Sequencing the genomes of 1000 actinobacteria strains.</title>
        <authorList>
            <person name="Klenk H.-P."/>
        </authorList>
    </citation>
    <scope>NUCLEOTIDE SEQUENCE [LARGE SCALE GENOMIC DNA]</scope>
    <source>
        <strain evidence="3 4">DSM 45582</strain>
    </source>
</reference>
<feature type="transmembrane region" description="Helical" evidence="1">
    <location>
        <begin position="293"/>
        <end position="311"/>
    </location>
</feature>
<sequence length="439" mass="45351">MSVQIWSIIGLVLIFLIATLRSVNMGAVAFLGTFLVGTFLIRESADDLFAGFPGDLFAVLVGVTLLFAIAKSNGTVDWLIHAGVRAVRGRIALVPWVMFLVTSLLTMVGAVVPGAVAIMAPIGLSFAARYRISPMLMGLLIINGATAGGFSPISIFGSITNGVVERSGLPGNPLLLWGSQFAFNLALSVVVFFIFGGRELLHRKVETESEPPVRIEEEPSGGAGTTTITASGTATITEVTALNAQRALTLTGLIVLAIGALALEFDVGLLSLSIATVLCVIFPRTTTACVGQVAWPTVLLICGVVTYVSMMERIGTIEFLGDGVAGIGVPLLAAFVICLIGAAVSAFASTTGILGALIPLAVPFLLTGQVGTMGLIIALTVASSVVDSSPFSTSGALVVASSPPELRDGVFRKLMAWGMSMIAVGPVVACALFVLPGWL</sequence>
<evidence type="ECO:0000256" key="1">
    <source>
        <dbReference type="SAM" id="Phobius"/>
    </source>
</evidence>
<dbReference type="InterPro" id="IPR009827">
    <property type="entry name" value="MatC_N"/>
</dbReference>
<feature type="transmembrane region" description="Helical" evidence="1">
    <location>
        <begin position="247"/>
        <end position="263"/>
    </location>
</feature>
<feature type="transmembrane region" description="Helical" evidence="1">
    <location>
        <begin position="360"/>
        <end position="382"/>
    </location>
</feature>
<feature type="transmembrane region" description="Helical" evidence="1">
    <location>
        <begin position="323"/>
        <end position="348"/>
    </location>
</feature>
<evidence type="ECO:0000313" key="4">
    <source>
        <dbReference type="Proteomes" id="UP000580474"/>
    </source>
</evidence>
<proteinExistence type="predicted"/>
<dbReference type="AlphaFoldDB" id="A0A840N989"/>
<dbReference type="InterPro" id="IPR030676">
    <property type="entry name" value="CitT-rel"/>
</dbReference>
<feature type="transmembrane region" description="Helical" evidence="1">
    <location>
        <begin position="48"/>
        <end position="70"/>
    </location>
</feature>
<keyword evidence="1" id="KW-0812">Transmembrane</keyword>
<dbReference type="Pfam" id="PF07158">
    <property type="entry name" value="MatC_N"/>
    <property type="match status" value="1"/>
</dbReference>
<feature type="transmembrane region" description="Helical" evidence="1">
    <location>
        <begin position="6"/>
        <end position="36"/>
    </location>
</feature>
<feature type="transmembrane region" description="Helical" evidence="1">
    <location>
        <begin position="414"/>
        <end position="435"/>
    </location>
</feature>
<feature type="domain" description="Dicarboxylate carrier MatC N-terminal" evidence="2">
    <location>
        <begin position="1"/>
        <end position="149"/>
    </location>
</feature>
<dbReference type="RefSeq" id="WP_184478439.1">
    <property type="nucleotide sequence ID" value="NZ_JACHIV010000001.1"/>
</dbReference>
<feature type="transmembrane region" description="Helical" evidence="1">
    <location>
        <begin position="96"/>
        <end position="124"/>
    </location>
</feature>
<dbReference type="Proteomes" id="UP000580474">
    <property type="component" value="Unassembled WGS sequence"/>
</dbReference>
<organism evidence="3 4">
    <name type="scientific">Saccharopolyspora gloriosae</name>
    <dbReference type="NCBI Taxonomy" id="455344"/>
    <lineage>
        <taxon>Bacteria</taxon>
        <taxon>Bacillati</taxon>
        <taxon>Actinomycetota</taxon>
        <taxon>Actinomycetes</taxon>
        <taxon>Pseudonocardiales</taxon>
        <taxon>Pseudonocardiaceae</taxon>
        <taxon>Saccharopolyspora</taxon>
    </lineage>
</organism>
<name>A0A840N989_9PSEU</name>
<feature type="transmembrane region" description="Helical" evidence="1">
    <location>
        <begin position="269"/>
        <end position="286"/>
    </location>
</feature>
<keyword evidence="4" id="KW-1185">Reference proteome</keyword>
<evidence type="ECO:0000259" key="2">
    <source>
        <dbReference type="Pfam" id="PF07158"/>
    </source>
</evidence>
<keyword evidence="1" id="KW-1133">Transmembrane helix</keyword>